<keyword evidence="1" id="KW-0472">Membrane</keyword>
<organism evidence="2 3">
    <name type="scientific">Adineta ricciae</name>
    <name type="common">Rotifer</name>
    <dbReference type="NCBI Taxonomy" id="249248"/>
    <lineage>
        <taxon>Eukaryota</taxon>
        <taxon>Metazoa</taxon>
        <taxon>Spiralia</taxon>
        <taxon>Gnathifera</taxon>
        <taxon>Rotifera</taxon>
        <taxon>Eurotatoria</taxon>
        <taxon>Bdelloidea</taxon>
        <taxon>Adinetida</taxon>
        <taxon>Adinetidae</taxon>
        <taxon>Adineta</taxon>
    </lineage>
</organism>
<keyword evidence="3" id="KW-1185">Reference proteome</keyword>
<feature type="transmembrane region" description="Helical" evidence="1">
    <location>
        <begin position="135"/>
        <end position="154"/>
    </location>
</feature>
<feature type="transmembrane region" description="Helical" evidence="1">
    <location>
        <begin position="243"/>
        <end position="263"/>
    </location>
</feature>
<dbReference type="Proteomes" id="UP000663828">
    <property type="component" value="Unassembled WGS sequence"/>
</dbReference>
<sequence length="279" mass="31813">MAGDSSVKSTHSKIVLDYSFCNASNIWNYLGVITIFLFVTILISYLKHRQKTSRHYKTNYNSIYLIALIVLGLFFVIPLMCWLLTFVEILVTFVRYGQIPASPLPIFTLPIRAVAFIYLKITAAIHFYLTAPGTFIFLLFFIALACIKYLLLILLRFGLPGVFLFSYIGFALPLYALSEVGNVDSWIDLAFTSQLPLFIIYKFRSLLLAMKPNILWIVVFLVFLLVCYLKFGITTLFVCKCLLAIVLIRFTYVIGRIFVFFVFSKPVSPQTGRASDDGQ</sequence>
<keyword evidence="1" id="KW-1133">Transmembrane helix</keyword>
<feature type="transmembrane region" description="Helical" evidence="1">
    <location>
        <begin position="213"/>
        <end position="231"/>
    </location>
</feature>
<feature type="transmembrane region" description="Helical" evidence="1">
    <location>
        <begin position="183"/>
        <end position="201"/>
    </location>
</feature>
<evidence type="ECO:0000256" key="1">
    <source>
        <dbReference type="SAM" id="Phobius"/>
    </source>
</evidence>
<feature type="transmembrane region" description="Helical" evidence="1">
    <location>
        <begin position="161"/>
        <end position="177"/>
    </location>
</feature>
<dbReference type="AlphaFoldDB" id="A0A814SPX9"/>
<feature type="transmembrane region" description="Helical" evidence="1">
    <location>
        <begin position="26"/>
        <end position="46"/>
    </location>
</feature>
<proteinExistence type="predicted"/>
<reference evidence="2" key="1">
    <citation type="submission" date="2021-02" db="EMBL/GenBank/DDBJ databases">
        <authorList>
            <person name="Nowell W R."/>
        </authorList>
    </citation>
    <scope>NUCLEOTIDE SEQUENCE</scope>
</reference>
<feature type="transmembrane region" description="Helical" evidence="1">
    <location>
        <begin position="58"/>
        <end position="76"/>
    </location>
</feature>
<evidence type="ECO:0000313" key="2">
    <source>
        <dbReference type="EMBL" id="CAF1147638.1"/>
    </source>
</evidence>
<accession>A0A814SPX9</accession>
<comment type="caution">
    <text evidence="2">The sequence shown here is derived from an EMBL/GenBank/DDBJ whole genome shotgun (WGS) entry which is preliminary data.</text>
</comment>
<protein>
    <submittedName>
        <fullName evidence="2">Uncharacterized protein</fullName>
    </submittedName>
</protein>
<gene>
    <name evidence="2" type="ORF">XAT740_LOCUS20773</name>
</gene>
<evidence type="ECO:0000313" key="3">
    <source>
        <dbReference type="Proteomes" id="UP000663828"/>
    </source>
</evidence>
<name>A0A814SPX9_ADIRI</name>
<keyword evidence="1" id="KW-0812">Transmembrane</keyword>
<dbReference type="EMBL" id="CAJNOR010001463">
    <property type="protein sequence ID" value="CAF1147638.1"/>
    <property type="molecule type" value="Genomic_DNA"/>
</dbReference>